<dbReference type="Gene3D" id="1.10.10.10">
    <property type="entry name" value="Winged helix-like DNA-binding domain superfamily/Winged helix DNA-binding domain"/>
    <property type="match status" value="1"/>
</dbReference>
<dbReference type="InterPro" id="IPR001867">
    <property type="entry name" value="OmpR/PhoB-type_DNA-bd"/>
</dbReference>
<evidence type="ECO:0000256" key="5">
    <source>
        <dbReference type="ARBA" id="ARBA00024867"/>
    </source>
</evidence>
<dbReference type="InterPro" id="IPR016032">
    <property type="entry name" value="Sig_transdc_resp-reg_C-effctor"/>
</dbReference>
<feature type="modified residue" description="4-aspartylphosphate" evidence="6">
    <location>
        <position position="53"/>
    </location>
</feature>
<dbReference type="PANTHER" id="PTHR48111">
    <property type="entry name" value="REGULATOR OF RPOS"/>
    <property type="match status" value="1"/>
</dbReference>
<dbReference type="InterPro" id="IPR039420">
    <property type="entry name" value="WalR-like"/>
</dbReference>
<evidence type="ECO:0000313" key="11">
    <source>
        <dbReference type="Proteomes" id="UP001501510"/>
    </source>
</evidence>
<keyword evidence="4" id="KW-0804">Transcription</keyword>
<comment type="function">
    <text evidence="5">May play the central regulatory role in sporulation. It may be an element of the effector pathway responsible for the activation of sporulation genes in response to nutritional stress. Spo0A may act in concert with spo0H (a sigma factor) to control the expression of some genes that are critical to the sporulation process.</text>
</comment>
<proteinExistence type="predicted"/>
<dbReference type="Pfam" id="PF00072">
    <property type="entry name" value="Response_reg"/>
    <property type="match status" value="1"/>
</dbReference>
<feature type="domain" description="Response regulatory" evidence="8">
    <location>
        <begin position="4"/>
        <end position="117"/>
    </location>
</feature>
<dbReference type="Gene3D" id="3.40.50.2300">
    <property type="match status" value="1"/>
</dbReference>
<dbReference type="InterPro" id="IPR011006">
    <property type="entry name" value="CheY-like_superfamily"/>
</dbReference>
<dbReference type="PROSITE" id="PS51755">
    <property type="entry name" value="OMPR_PHOB"/>
    <property type="match status" value="1"/>
</dbReference>
<evidence type="ECO:0000256" key="2">
    <source>
        <dbReference type="ARBA" id="ARBA00023015"/>
    </source>
</evidence>
<dbReference type="EMBL" id="BAAACG010000010">
    <property type="protein sequence ID" value="GAA0742833.1"/>
    <property type="molecule type" value="Genomic_DNA"/>
</dbReference>
<protein>
    <recommendedName>
        <fullName evidence="1">Stage 0 sporulation protein A homolog</fullName>
    </recommendedName>
</protein>
<dbReference type="InterPro" id="IPR036388">
    <property type="entry name" value="WH-like_DNA-bd_sf"/>
</dbReference>
<dbReference type="SMART" id="SM00862">
    <property type="entry name" value="Trans_reg_C"/>
    <property type="match status" value="1"/>
</dbReference>
<feature type="domain" description="OmpR/PhoB-type" evidence="9">
    <location>
        <begin position="131"/>
        <end position="230"/>
    </location>
</feature>
<evidence type="ECO:0000256" key="6">
    <source>
        <dbReference type="PROSITE-ProRule" id="PRU00169"/>
    </source>
</evidence>
<evidence type="ECO:0000256" key="7">
    <source>
        <dbReference type="PROSITE-ProRule" id="PRU01091"/>
    </source>
</evidence>
<name>A0ABN1JME2_9CLOT</name>
<keyword evidence="3 7" id="KW-0238">DNA-binding</keyword>
<comment type="caution">
    <text evidence="10">The sequence shown here is derived from an EMBL/GenBank/DDBJ whole genome shotgun (WGS) entry which is preliminary data.</text>
</comment>
<dbReference type="PANTHER" id="PTHR48111:SF2">
    <property type="entry name" value="RESPONSE REGULATOR SAER"/>
    <property type="match status" value="1"/>
</dbReference>
<dbReference type="SUPFAM" id="SSF52172">
    <property type="entry name" value="CheY-like"/>
    <property type="match status" value="1"/>
</dbReference>
<feature type="DNA-binding region" description="OmpR/PhoB-type" evidence="7">
    <location>
        <begin position="131"/>
        <end position="230"/>
    </location>
</feature>
<evidence type="ECO:0000256" key="4">
    <source>
        <dbReference type="ARBA" id="ARBA00023163"/>
    </source>
</evidence>
<keyword evidence="6" id="KW-0597">Phosphoprotein</keyword>
<gene>
    <name evidence="10" type="ORF">GCM10008906_25830</name>
</gene>
<dbReference type="RefSeq" id="WP_343762070.1">
    <property type="nucleotide sequence ID" value="NZ_BAAACG010000010.1"/>
</dbReference>
<dbReference type="SUPFAM" id="SSF46894">
    <property type="entry name" value="C-terminal effector domain of the bipartite response regulators"/>
    <property type="match status" value="1"/>
</dbReference>
<dbReference type="Proteomes" id="UP001501510">
    <property type="component" value="Unassembled WGS sequence"/>
</dbReference>
<evidence type="ECO:0000259" key="8">
    <source>
        <dbReference type="PROSITE" id="PS50110"/>
    </source>
</evidence>
<keyword evidence="11" id="KW-1185">Reference proteome</keyword>
<sequence length="230" mass="26426">MNEKILIAEDEVEISEIIEIYLAGEGYELKIVKNGLEGLSAVKTESFDLAILDIMMPKMDGYKLTREIRKISNMPILIISAKNEDNDKILGLNIGADDYITKPFNPLEVVARVNAHLRRNRSYNELNNENSNRSRVKDLLLDNNTCRFYREDTEIVLTATEYKIMSLLMKSPDRIFSKIQIAEYLSGEYFESDAHTITVHISNLRQKLGKDNKGEQYIKTVKGLGYKIER</sequence>
<dbReference type="PROSITE" id="PS50110">
    <property type="entry name" value="RESPONSE_REGULATORY"/>
    <property type="match status" value="1"/>
</dbReference>
<reference evidence="10 11" key="1">
    <citation type="journal article" date="2019" name="Int. J. Syst. Evol. Microbiol.">
        <title>The Global Catalogue of Microorganisms (GCM) 10K type strain sequencing project: providing services to taxonomists for standard genome sequencing and annotation.</title>
        <authorList>
            <consortium name="The Broad Institute Genomics Platform"/>
            <consortium name="The Broad Institute Genome Sequencing Center for Infectious Disease"/>
            <person name="Wu L."/>
            <person name="Ma J."/>
        </authorList>
    </citation>
    <scope>NUCLEOTIDE SEQUENCE [LARGE SCALE GENOMIC DNA]</scope>
    <source>
        <strain evidence="10 11">JCM 1407</strain>
    </source>
</reference>
<dbReference type="Pfam" id="PF00486">
    <property type="entry name" value="Trans_reg_C"/>
    <property type="match status" value="1"/>
</dbReference>
<accession>A0ABN1JME2</accession>
<dbReference type="Gene3D" id="6.10.250.690">
    <property type="match status" value="1"/>
</dbReference>
<keyword evidence="2" id="KW-0805">Transcription regulation</keyword>
<evidence type="ECO:0000256" key="1">
    <source>
        <dbReference type="ARBA" id="ARBA00018672"/>
    </source>
</evidence>
<dbReference type="CDD" id="cd00383">
    <property type="entry name" value="trans_reg_C"/>
    <property type="match status" value="1"/>
</dbReference>
<evidence type="ECO:0000313" key="10">
    <source>
        <dbReference type="EMBL" id="GAA0742833.1"/>
    </source>
</evidence>
<dbReference type="SMART" id="SM00448">
    <property type="entry name" value="REC"/>
    <property type="match status" value="1"/>
</dbReference>
<organism evidence="10 11">
    <name type="scientific">Clostridium oceanicum</name>
    <dbReference type="NCBI Taxonomy" id="1543"/>
    <lineage>
        <taxon>Bacteria</taxon>
        <taxon>Bacillati</taxon>
        <taxon>Bacillota</taxon>
        <taxon>Clostridia</taxon>
        <taxon>Eubacteriales</taxon>
        <taxon>Clostridiaceae</taxon>
        <taxon>Clostridium</taxon>
    </lineage>
</organism>
<evidence type="ECO:0000259" key="9">
    <source>
        <dbReference type="PROSITE" id="PS51755"/>
    </source>
</evidence>
<dbReference type="InterPro" id="IPR001789">
    <property type="entry name" value="Sig_transdc_resp-reg_receiver"/>
</dbReference>
<evidence type="ECO:0000256" key="3">
    <source>
        <dbReference type="ARBA" id="ARBA00023125"/>
    </source>
</evidence>